<dbReference type="SUPFAM" id="SSF53383">
    <property type="entry name" value="PLP-dependent transferases"/>
    <property type="match status" value="1"/>
</dbReference>
<keyword evidence="1" id="KW-0663">Pyridoxal phosphate</keyword>
<feature type="domain" description="Aminotransferase class I/classII large" evidence="2">
    <location>
        <begin position="20"/>
        <end position="412"/>
    </location>
</feature>
<protein>
    <recommendedName>
        <fullName evidence="2">Aminotransferase class I/classII large domain-containing protein</fullName>
    </recommendedName>
</protein>
<proteinExistence type="predicted"/>
<dbReference type="Proteomes" id="UP000812966">
    <property type="component" value="Unassembled WGS sequence"/>
</dbReference>
<name>A0A8K0JKL2_9TREE</name>
<dbReference type="CDD" id="cd00609">
    <property type="entry name" value="AAT_like"/>
    <property type="match status" value="1"/>
</dbReference>
<dbReference type="GO" id="GO:0008483">
    <property type="term" value="F:transaminase activity"/>
    <property type="evidence" value="ECO:0007669"/>
    <property type="project" value="TreeGrafter"/>
</dbReference>
<keyword evidence="4" id="KW-1185">Reference proteome</keyword>
<dbReference type="Gene3D" id="3.40.640.10">
    <property type="entry name" value="Type I PLP-dependent aspartate aminotransferase-like (Major domain)"/>
    <property type="match status" value="1"/>
</dbReference>
<dbReference type="PANTHER" id="PTHR43795:SF39">
    <property type="entry name" value="AMINOTRANSFERASE CLASS I_CLASSII DOMAIN-CONTAINING PROTEIN"/>
    <property type="match status" value="1"/>
</dbReference>
<dbReference type="InterPro" id="IPR015422">
    <property type="entry name" value="PyrdxlP-dep_Trfase_small"/>
</dbReference>
<reference evidence="3" key="1">
    <citation type="submission" date="2020-04" db="EMBL/GenBank/DDBJ databases">
        <title>Analysis of mating type loci in Filobasidium floriforme.</title>
        <authorList>
            <person name="Nowrousian M."/>
        </authorList>
    </citation>
    <scope>NUCLEOTIDE SEQUENCE</scope>
    <source>
        <strain evidence="3">CBS 6242</strain>
    </source>
</reference>
<dbReference type="InterPro" id="IPR015424">
    <property type="entry name" value="PyrdxlP-dep_Trfase"/>
</dbReference>
<dbReference type="InterPro" id="IPR015421">
    <property type="entry name" value="PyrdxlP-dep_Trfase_major"/>
</dbReference>
<dbReference type="AlphaFoldDB" id="A0A8K0JKL2"/>
<sequence>MSRLFKMFSNVWSPENEAGIVNLGVAENSLMADELVEFYRTELANTFDHTGLTYGDNLYASKRTTLALSGFLNRHFKPHLPIDPSHIVTGNGVYSLLNHLMHALLDPGEGIILPSPYYLGFDTMCTKRVGGVLVGVKMDDLVEGREGSVDVEEMIRRFEERLQESEREGVKVKVLLLTNPGNPIGRTLSREMLLAYCRFAEKHDLHLISDEVYALSVFENDRLPDALPFTSLLNIDLERELGGSFDKKRVHVIHGMSKDFCSNGLRFATLVSQYNTELHRAMASFGLFIKPSSVSDALLYALLTAPSPTGEENSQTGSFECYADWFIHTNQRRMRDAYRYMRGRLEKAGLEVIPSHAGHFIWTKVSKKAGWESWEGELDGFGKIFDAGVYIAPGSLFHASTPGHLRFTFTVPRPLSELGLDRFEGVHLATSKGSTRDGGE</sequence>
<dbReference type="PANTHER" id="PTHR43795">
    <property type="entry name" value="BIFUNCTIONAL ASPARTATE AMINOTRANSFERASE AND GLUTAMATE/ASPARTATE-PREPHENATE AMINOTRANSFERASE-RELATED"/>
    <property type="match status" value="1"/>
</dbReference>
<dbReference type="InterPro" id="IPR050478">
    <property type="entry name" value="Ethylene_sulfur-biosynth"/>
</dbReference>
<dbReference type="Pfam" id="PF00155">
    <property type="entry name" value="Aminotran_1_2"/>
    <property type="match status" value="1"/>
</dbReference>
<evidence type="ECO:0000313" key="4">
    <source>
        <dbReference type="Proteomes" id="UP000812966"/>
    </source>
</evidence>
<dbReference type="GO" id="GO:0030170">
    <property type="term" value="F:pyridoxal phosphate binding"/>
    <property type="evidence" value="ECO:0007669"/>
    <property type="project" value="InterPro"/>
</dbReference>
<evidence type="ECO:0000313" key="3">
    <source>
        <dbReference type="EMBL" id="KAG7532226.1"/>
    </source>
</evidence>
<dbReference type="PRINTS" id="PR00753">
    <property type="entry name" value="ACCSYNTHASE"/>
</dbReference>
<dbReference type="EMBL" id="JABELV010000070">
    <property type="protein sequence ID" value="KAG7532226.1"/>
    <property type="molecule type" value="Genomic_DNA"/>
</dbReference>
<dbReference type="Gene3D" id="3.90.1150.10">
    <property type="entry name" value="Aspartate Aminotransferase, domain 1"/>
    <property type="match status" value="1"/>
</dbReference>
<organism evidence="3 4">
    <name type="scientific">Filobasidium floriforme</name>
    <dbReference type="NCBI Taxonomy" id="5210"/>
    <lineage>
        <taxon>Eukaryota</taxon>
        <taxon>Fungi</taxon>
        <taxon>Dikarya</taxon>
        <taxon>Basidiomycota</taxon>
        <taxon>Agaricomycotina</taxon>
        <taxon>Tremellomycetes</taxon>
        <taxon>Filobasidiales</taxon>
        <taxon>Filobasidiaceae</taxon>
        <taxon>Filobasidium</taxon>
    </lineage>
</organism>
<comment type="caution">
    <text evidence="3">The sequence shown here is derived from an EMBL/GenBank/DDBJ whole genome shotgun (WGS) entry which is preliminary data.</text>
</comment>
<dbReference type="InterPro" id="IPR004839">
    <property type="entry name" value="Aminotransferase_I/II_large"/>
</dbReference>
<dbReference type="GO" id="GO:0006520">
    <property type="term" value="P:amino acid metabolic process"/>
    <property type="evidence" value="ECO:0007669"/>
    <property type="project" value="TreeGrafter"/>
</dbReference>
<accession>A0A8K0JKL2</accession>
<gene>
    <name evidence="3" type="ORF">FFLO_03694</name>
</gene>
<evidence type="ECO:0000256" key="1">
    <source>
        <dbReference type="ARBA" id="ARBA00022898"/>
    </source>
</evidence>
<evidence type="ECO:0000259" key="2">
    <source>
        <dbReference type="Pfam" id="PF00155"/>
    </source>
</evidence>